<gene>
    <name evidence="1" type="ORF">MRATA1EN3_LOCUS22399</name>
</gene>
<evidence type="ECO:0000313" key="2">
    <source>
        <dbReference type="Proteomes" id="UP001162501"/>
    </source>
</evidence>
<accession>A0ACB0FGP1</accession>
<protein>
    <submittedName>
        <fullName evidence="1">Uncharacterized protein</fullName>
    </submittedName>
</protein>
<dbReference type="EMBL" id="OX596090">
    <property type="protein sequence ID" value="CAI9711186.1"/>
    <property type="molecule type" value="Genomic_DNA"/>
</dbReference>
<organism evidence="1 2">
    <name type="scientific">Rangifer tarandus platyrhynchus</name>
    <name type="common">Svalbard reindeer</name>
    <dbReference type="NCBI Taxonomy" id="3082113"/>
    <lineage>
        <taxon>Eukaryota</taxon>
        <taxon>Metazoa</taxon>
        <taxon>Chordata</taxon>
        <taxon>Craniata</taxon>
        <taxon>Vertebrata</taxon>
        <taxon>Euteleostomi</taxon>
        <taxon>Mammalia</taxon>
        <taxon>Eutheria</taxon>
        <taxon>Laurasiatheria</taxon>
        <taxon>Artiodactyla</taxon>
        <taxon>Ruminantia</taxon>
        <taxon>Pecora</taxon>
        <taxon>Cervidae</taxon>
        <taxon>Odocoileinae</taxon>
        <taxon>Rangifer</taxon>
    </lineage>
</organism>
<dbReference type="Proteomes" id="UP001162501">
    <property type="component" value="Chromosome 6"/>
</dbReference>
<proteinExistence type="predicted"/>
<sequence length="101" mass="9944">MRTRRGARPPSLAGLLLRYQEGALADPSALAESAPATGPEAFLTRRTLPPLADPERGGVSFGPTRGAAPGSAGEGGVGAGRQAEARSPGVPGDGRPTGGTG</sequence>
<reference evidence="1" key="1">
    <citation type="submission" date="2023-05" db="EMBL/GenBank/DDBJ databases">
        <authorList>
            <consortium name="ELIXIR-Norway"/>
        </authorList>
    </citation>
    <scope>NUCLEOTIDE SEQUENCE</scope>
</reference>
<evidence type="ECO:0000313" key="1">
    <source>
        <dbReference type="EMBL" id="CAI9711186.1"/>
    </source>
</evidence>
<name>A0ACB0FGP1_RANTA</name>